<dbReference type="InterPro" id="IPR001119">
    <property type="entry name" value="SLH_dom"/>
</dbReference>
<dbReference type="InterPro" id="IPR012338">
    <property type="entry name" value="Beta-lactam/transpept-like"/>
</dbReference>
<evidence type="ECO:0000256" key="1">
    <source>
        <dbReference type="ARBA" id="ARBA00022729"/>
    </source>
</evidence>
<organism evidence="4 5">
    <name type="scientific">Halalkalibacter oceani</name>
    <dbReference type="NCBI Taxonomy" id="1653776"/>
    <lineage>
        <taxon>Bacteria</taxon>
        <taxon>Bacillati</taxon>
        <taxon>Bacillota</taxon>
        <taxon>Bacilli</taxon>
        <taxon>Bacillales</taxon>
        <taxon>Bacillaceae</taxon>
        <taxon>Halalkalibacter</taxon>
    </lineage>
</organism>
<dbReference type="PANTHER" id="PTHR46825:SF9">
    <property type="entry name" value="BETA-LACTAMASE-RELATED DOMAIN-CONTAINING PROTEIN"/>
    <property type="match status" value="1"/>
</dbReference>
<dbReference type="PROSITE" id="PS51272">
    <property type="entry name" value="SLH"/>
    <property type="match status" value="1"/>
</dbReference>
<dbReference type="PANTHER" id="PTHR46825">
    <property type="entry name" value="D-ALANYL-D-ALANINE-CARBOXYPEPTIDASE/ENDOPEPTIDASE AMPH"/>
    <property type="match status" value="1"/>
</dbReference>
<dbReference type="EMBL" id="JAMBOL010000034">
    <property type="protein sequence ID" value="MCM3716316.1"/>
    <property type="molecule type" value="Genomic_DNA"/>
</dbReference>
<dbReference type="Pfam" id="PF00395">
    <property type="entry name" value="SLH"/>
    <property type="match status" value="1"/>
</dbReference>
<evidence type="ECO:0000313" key="5">
    <source>
        <dbReference type="Proteomes" id="UP001139179"/>
    </source>
</evidence>
<feature type="chain" id="PRO_5040923241" evidence="2">
    <location>
        <begin position="31"/>
        <end position="710"/>
    </location>
</feature>
<reference evidence="4" key="1">
    <citation type="submission" date="2022-05" db="EMBL/GenBank/DDBJ databases">
        <title>Comparative Genomics of Spacecraft Associated Microbes.</title>
        <authorList>
            <person name="Tran M.T."/>
            <person name="Wright A."/>
            <person name="Seuylemezian A."/>
            <person name="Eisen J."/>
            <person name="Coil D."/>
        </authorList>
    </citation>
    <scope>NUCLEOTIDE SEQUENCE</scope>
    <source>
        <strain evidence="4">214.1.1</strain>
    </source>
</reference>
<evidence type="ECO:0000256" key="2">
    <source>
        <dbReference type="SAM" id="SignalP"/>
    </source>
</evidence>
<keyword evidence="1 2" id="KW-0732">Signal</keyword>
<dbReference type="Gene3D" id="3.40.710.10">
    <property type="entry name" value="DD-peptidase/beta-lactamase superfamily"/>
    <property type="match status" value="1"/>
</dbReference>
<dbReference type="InterPro" id="IPR050491">
    <property type="entry name" value="AmpC-like"/>
</dbReference>
<name>A0A9X2IQX8_9BACI</name>
<dbReference type="RefSeq" id="WP_251224987.1">
    <property type="nucleotide sequence ID" value="NZ_JAMBOL010000034.1"/>
</dbReference>
<dbReference type="AlphaFoldDB" id="A0A9X2IQX8"/>
<proteinExistence type="predicted"/>
<dbReference type="InterPro" id="IPR001466">
    <property type="entry name" value="Beta-lactam-related"/>
</dbReference>
<comment type="caution">
    <text evidence="4">The sequence shown here is derived from an EMBL/GenBank/DDBJ whole genome shotgun (WGS) entry which is preliminary data.</text>
</comment>
<dbReference type="SUPFAM" id="SSF56601">
    <property type="entry name" value="beta-lactamase/transpeptidase-like"/>
    <property type="match status" value="1"/>
</dbReference>
<dbReference type="Pfam" id="PF00144">
    <property type="entry name" value="Beta-lactamase"/>
    <property type="match status" value="1"/>
</dbReference>
<protein>
    <submittedName>
        <fullName evidence="4">Beta-lactamase family protein</fullName>
    </submittedName>
</protein>
<dbReference type="Proteomes" id="UP001139179">
    <property type="component" value="Unassembled WGS sequence"/>
</dbReference>
<feature type="signal peptide" evidence="2">
    <location>
        <begin position="1"/>
        <end position="30"/>
    </location>
</feature>
<gene>
    <name evidence="4" type="ORF">M3202_19920</name>
</gene>
<sequence length="710" mass="78191">MKRSYTAAVYLRVLLVLALLSLSVAPGAAAQTSTEGSELSEESLNEFLEQFFAAEQVQPHYIGASVVVVKDGEVIGQKGYGYADQATETAVDPEGTVFRVASVSKSFTAVAVMQLVEQGKIDLQEDIRTYLPELQFANPYATPVTVAHLLTHTTGFEIRDPQASDLHEDFTRIVEMEDYVHEHMPSVVREPGTSYMYDNFASLLAGLLVEKVSGEPFERYMQTHLFEPLGMENSSYELSDRMIGQLATGYDQLGGELPLYTVTPTIMPHGGMLSTAEDIGKFMIGFLEGGKTDEGEFLSEKSINLMETYQSAIHPLIPNTTYGFEAPMQLPGAGSSSRVITKAGDLTGFSSYLFMLPDEETGVFLTYNQNGALRELFYSQFMSTFFPQYVEPADFDDFEPLPQDELEAFTGVYQDLRLNILISTVALGEDGALTISDSFLGPRPLIQVEERLFVDSLTNQLIGFEGNEAGDVSYLSEPNLNPLGYAQKGEQPVGFSDISEDHPYADYIFPLQSLAYYPNDAVRTFDPQRPVTRASFIENILVISNLPGSETDQLAFNDIAGHPSAAYIQMAFELGLINGDGQGNFRPDEAITRQEAAVMLWRSYREQFPDQLFTDIVVTGEVSEWALPAIKMMVAFGYHGPEVVVGDSGADYLATKPLTNEEEAAILWSLLTVPAYMIADELAPDQSDEQAELDPVTEAAMRALSLTIVD</sequence>
<feature type="domain" description="SLH" evidence="3">
    <location>
        <begin position="551"/>
        <end position="614"/>
    </location>
</feature>
<accession>A0A9X2IQX8</accession>
<evidence type="ECO:0000259" key="3">
    <source>
        <dbReference type="PROSITE" id="PS51272"/>
    </source>
</evidence>
<evidence type="ECO:0000313" key="4">
    <source>
        <dbReference type="EMBL" id="MCM3716316.1"/>
    </source>
</evidence>
<keyword evidence="5" id="KW-1185">Reference proteome</keyword>